<dbReference type="PROSITE" id="PS50051">
    <property type="entry name" value="MCM_2"/>
    <property type="match status" value="1"/>
</dbReference>
<keyword evidence="2" id="KW-0067">ATP-binding</keyword>
<keyword evidence="1" id="KW-0547">Nucleotide-binding</keyword>
<evidence type="ECO:0000256" key="2">
    <source>
        <dbReference type="ARBA" id="ARBA00022840"/>
    </source>
</evidence>
<reference evidence="4 5" key="1">
    <citation type="journal article" date="2018" name="Front. Plant Sci.">
        <title>Red Clover (Trifolium pratense) and Zigzag Clover (T. medium) - A Picture of Genomic Similarities and Differences.</title>
        <authorList>
            <person name="Dluhosova J."/>
            <person name="Istvanek J."/>
            <person name="Nedelnik J."/>
            <person name="Repkova J."/>
        </authorList>
    </citation>
    <scope>NUCLEOTIDE SEQUENCE [LARGE SCALE GENOMIC DNA]</scope>
    <source>
        <strain evidence="5">cv. 10/8</strain>
        <tissue evidence="4">Leaf</tissue>
    </source>
</reference>
<dbReference type="InterPro" id="IPR027417">
    <property type="entry name" value="P-loop_NTPase"/>
</dbReference>
<organism evidence="4 5">
    <name type="scientific">Trifolium medium</name>
    <dbReference type="NCBI Taxonomy" id="97028"/>
    <lineage>
        <taxon>Eukaryota</taxon>
        <taxon>Viridiplantae</taxon>
        <taxon>Streptophyta</taxon>
        <taxon>Embryophyta</taxon>
        <taxon>Tracheophyta</taxon>
        <taxon>Spermatophyta</taxon>
        <taxon>Magnoliopsida</taxon>
        <taxon>eudicotyledons</taxon>
        <taxon>Gunneridae</taxon>
        <taxon>Pentapetalae</taxon>
        <taxon>rosids</taxon>
        <taxon>fabids</taxon>
        <taxon>Fabales</taxon>
        <taxon>Fabaceae</taxon>
        <taxon>Papilionoideae</taxon>
        <taxon>50 kb inversion clade</taxon>
        <taxon>NPAAA clade</taxon>
        <taxon>Hologalegina</taxon>
        <taxon>IRL clade</taxon>
        <taxon>Trifolieae</taxon>
        <taxon>Trifolium</taxon>
    </lineage>
</organism>
<dbReference type="Proteomes" id="UP000265520">
    <property type="component" value="Unassembled WGS sequence"/>
</dbReference>
<evidence type="ECO:0000259" key="3">
    <source>
        <dbReference type="PROSITE" id="PS50051"/>
    </source>
</evidence>
<dbReference type="GO" id="GO:0005634">
    <property type="term" value="C:nucleus"/>
    <property type="evidence" value="ECO:0007669"/>
    <property type="project" value="TreeGrafter"/>
</dbReference>
<dbReference type="GO" id="GO:1902969">
    <property type="term" value="P:mitotic DNA replication"/>
    <property type="evidence" value="ECO:0007669"/>
    <property type="project" value="TreeGrafter"/>
</dbReference>
<dbReference type="InterPro" id="IPR001208">
    <property type="entry name" value="MCM_dom"/>
</dbReference>
<feature type="domain" description="MCM C-terminal AAA(+) ATPase" evidence="3">
    <location>
        <begin position="16"/>
        <end position="76"/>
    </location>
</feature>
<dbReference type="GO" id="GO:0042555">
    <property type="term" value="C:MCM complex"/>
    <property type="evidence" value="ECO:0007669"/>
    <property type="project" value="TreeGrafter"/>
</dbReference>
<feature type="non-terminal residue" evidence="4">
    <location>
        <position position="1"/>
    </location>
</feature>
<evidence type="ECO:0000313" key="4">
    <source>
        <dbReference type="EMBL" id="MCI56115.1"/>
    </source>
</evidence>
<sequence>ARELDEVQRMRSTQDSFVKLVGGIAPTVFGHREVKHAILLLLVGGVHKSTHEGINLRGDINVCIVGDPSCAKSQFL</sequence>
<evidence type="ECO:0000256" key="1">
    <source>
        <dbReference type="ARBA" id="ARBA00022741"/>
    </source>
</evidence>
<feature type="non-terminal residue" evidence="4">
    <location>
        <position position="76"/>
    </location>
</feature>
<evidence type="ECO:0000313" key="5">
    <source>
        <dbReference type="Proteomes" id="UP000265520"/>
    </source>
</evidence>
<dbReference type="PANTHER" id="PTHR11630">
    <property type="entry name" value="DNA REPLICATION LICENSING FACTOR MCM FAMILY MEMBER"/>
    <property type="match status" value="1"/>
</dbReference>
<protein>
    <submittedName>
        <fullName evidence="4">DNA replication licensing factor MCM6-like</fullName>
    </submittedName>
</protein>
<dbReference type="AlphaFoldDB" id="A0A392T742"/>
<dbReference type="GO" id="GO:0005524">
    <property type="term" value="F:ATP binding"/>
    <property type="evidence" value="ECO:0007669"/>
    <property type="project" value="UniProtKB-KW"/>
</dbReference>
<dbReference type="EMBL" id="LXQA010507259">
    <property type="protein sequence ID" value="MCI56115.1"/>
    <property type="molecule type" value="Genomic_DNA"/>
</dbReference>
<dbReference type="GO" id="GO:0000727">
    <property type="term" value="P:double-strand break repair via break-induced replication"/>
    <property type="evidence" value="ECO:0007669"/>
    <property type="project" value="TreeGrafter"/>
</dbReference>
<accession>A0A392T742</accession>
<keyword evidence="5" id="KW-1185">Reference proteome</keyword>
<dbReference type="Gene3D" id="3.40.50.300">
    <property type="entry name" value="P-loop containing nucleotide triphosphate hydrolases"/>
    <property type="match status" value="1"/>
</dbReference>
<dbReference type="GO" id="GO:1990518">
    <property type="term" value="F:single-stranded 3'-5' DNA helicase activity"/>
    <property type="evidence" value="ECO:0007669"/>
    <property type="project" value="TreeGrafter"/>
</dbReference>
<name>A0A392T742_9FABA</name>
<dbReference type="PANTHER" id="PTHR11630:SF43">
    <property type="entry name" value="DNA REPLICATION LICENSING FACTOR MCM6"/>
    <property type="match status" value="1"/>
</dbReference>
<comment type="caution">
    <text evidence="4">The sequence shown here is derived from an EMBL/GenBank/DDBJ whole genome shotgun (WGS) entry which is preliminary data.</text>
</comment>
<proteinExistence type="predicted"/>
<dbReference type="Pfam" id="PF00493">
    <property type="entry name" value="MCM"/>
    <property type="match status" value="1"/>
</dbReference>
<dbReference type="GO" id="GO:0003697">
    <property type="term" value="F:single-stranded DNA binding"/>
    <property type="evidence" value="ECO:0007669"/>
    <property type="project" value="TreeGrafter"/>
</dbReference>
<dbReference type="InterPro" id="IPR031327">
    <property type="entry name" value="MCM"/>
</dbReference>